<evidence type="ECO:0000256" key="3">
    <source>
        <dbReference type="ARBA" id="ARBA00023239"/>
    </source>
</evidence>
<dbReference type="InterPro" id="IPR011856">
    <property type="entry name" value="tRNA_endonuc-like_dom_sf"/>
</dbReference>
<evidence type="ECO:0000256" key="4">
    <source>
        <dbReference type="PIRNR" id="PIRNR011789"/>
    </source>
</evidence>
<dbReference type="InterPro" id="IPR036167">
    <property type="entry name" value="tRNA_intron_Endo_cat-like_sf"/>
</dbReference>
<evidence type="ECO:0000256" key="5">
    <source>
        <dbReference type="PIRSR" id="PIRSR011789-1"/>
    </source>
</evidence>
<keyword evidence="10" id="KW-1185">Reference proteome</keyword>
<evidence type="ECO:0000313" key="10">
    <source>
        <dbReference type="Proteomes" id="UP000788993"/>
    </source>
</evidence>
<dbReference type="PIRSF" id="PIRSF011789">
    <property type="entry name" value="tRNA_splic_SEN2"/>
    <property type="match status" value="1"/>
</dbReference>
<dbReference type="GO" id="GO:0000213">
    <property type="term" value="F:tRNA-intron lyase activity"/>
    <property type="evidence" value="ECO:0007669"/>
    <property type="project" value="UniProtKB-UniRule"/>
</dbReference>
<dbReference type="GO" id="GO:0003676">
    <property type="term" value="F:nucleic acid binding"/>
    <property type="evidence" value="ECO:0007669"/>
    <property type="project" value="InterPro"/>
</dbReference>
<feature type="active site" evidence="5">
    <location>
        <position position="242"/>
    </location>
</feature>
<comment type="function">
    <text evidence="4">Constitutes one of the two catalytic subunit of the tRNA-splicing endonuclease complex, a complex responsible for identification and cleavage of the splice sites in pre-tRNA. It cleaves pre-tRNA at the 5'- and 3'-splice sites to release the intron. The products are an intron and two tRNA half-molecules bearing 2',3'-cyclic phosphate and 5'-OH termini. There are no conserved sequences at the splice sites, but the intron is invariably located at the same site in the gene, placing the splice sites an invariant distance from the constant structural features of the tRNA body.</text>
</comment>
<feature type="coiled-coil region" evidence="6">
    <location>
        <begin position="100"/>
        <end position="127"/>
    </location>
</feature>
<feature type="active site" evidence="5">
    <location>
        <position position="270"/>
    </location>
</feature>
<dbReference type="PANTHER" id="PTHR21227">
    <property type="entry name" value="TRNA-SPLICING ENDONUCLEASE SUBUNIT SEN2"/>
    <property type="match status" value="1"/>
</dbReference>
<evidence type="ECO:0000256" key="6">
    <source>
        <dbReference type="SAM" id="Coils"/>
    </source>
</evidence>
<feature type="active site" evidence="5">
    <location>
        <position position="234"/>
    </location>
</feature>
<dbReference type="GO" id="GO:0005737">
    <property type="term" value="C:cytoplasm"/>
    <property type="evidence" value="ECO:0007669"/>
    <property type="project" value="TreeGrafter"/>
</dbReference>
<comment type="similarity">
    <text evidence="1 4">Belongs to the tRNA-intron endonuclease family.</text>
</comment>
<reference evidence="9" key="1">
    <citation type="journal article" date="2021" name="Open Biol.">
        <title>Shared evolutionary footprints suggest mitochondrial oxidative damage underlies multiple complex I losses in fungi.</title>
        <authorList>
            <person name="Schikora-Tamarit M.A."/>
            <person name="Marcet-Houben M."/>
            <person name="Nosek J."/>
            <person name="Gabaldon T."/>
        </authorList>
    </citation>
    <scope>NUCLEOTIDE SEQUENCE</scope>
    <source>
        <strain evidence="9">NCAIM Y.01608</strain>
    </source>
</reference>
<dbReference type="SUPFAM" id="SSF53032">
    <property type="entry name" value="tRNA-intron endonuclease catalytic domain-like"/>
    <property type="match status" value="1"/>
</dbReference>
<reference evidence="9" key="2">
    <citation type="submission" date="2021-01" db="EMBL/GenBank/DDBJ databases">
        <authorList>
            <person name="Schikora-Tamarit M.A."/>
        </authorList>
    </citation>
    <scope>NUCLEOTIDE SEQUENCE</scope>
    <source>
        <strain evidence="9">NCAIM Y.01608</strain>
    </source>
</reference>
<keyword evidence="7" id="KW-0472">Membrane</keyword>
<dbReference type="CDD" id="cd22363">
    <property type="entry name" value="tRNA-intron_lyase_C"/>
    <property type="match status" value="1"/>
</dbReference>
<dbReference type="Proteomes" id="UP000788993">
    <property type="component" value="Unassembled WGS sequence"/>
</dbReference>
<keyword evidence="3 4" id="KW-0456">Lyase</keyword>
<dbReference type="EMBL" id="JAEUBD010001178">
    <property type="protein sequence ID" value="KAH3665267.1"/>
    <property type="molecule type" value="Genomic_DNA"/>
</dbReference>
<dbReference type="EC" id="4.6.1.16" evidence="4"/>
<evidence type="ECO:0000259" key="8">
    <source>
        <dbReference type="Pfam" id="PF01974"/>
    </source>
</evidence>
<dbReference type="GO" id="GO:0000214">
    <property type="term" value="C:tRNA-intron endonuclease complex"/>
    <property type="evidence" value="ECO:0007669"/>
    <property type="project" value="UniProtKB-UniRule"/>
</dbReference>
<dbReference type="GO" id="GO:0000379">
    <property type="term" value="P:tRNA-type intron splice site recognition and cleavage"/>
    <property type="evidence" value="ECO:0007669"/>
    <property type="project" value="TreeGrafter"/>
</dbReference>
<name>A0A9P8P4W4_9ASCO</name>
<keyword evidence="7" id="KW-0812">Transmembrane</keyword>
<evidence type="ECO:0000313" key="9">
    <source>
        <dbReference type="EMBL" id="KAH3665267.1"/>
    </source>
</evidence>
<keyword evidence="6" id="KW-0175">Coiled coil</keyword>
<dbReference type="InterPro" id="IPR016589">
    <property type="entry name" value="tRNA_splic_SEN2"/>
</dbReference>
<sequence length="320" mass="37971">MKRVRNSQRYRDPLPIGVTALSPLSWALAAVAMVWQFWTYKPEIDEKFRVYGPDMLFLWNHGFFGKGILSRSEPTWLERTRRRVLGQRSSYTDEEMVAQRRKARSQFKQKRKQLDELENFYKRKNDRAGLEEVEKKRHELTLEQPERVQVIRSEDKELIVGSDIQQLEYVQLMPEEVLFLQILDCVRTNTDFVSLFRSLASKEFCLRFLVYYYYRTLGWVVKSGLKFSCDFILYERGPVFQHSQYAVKIATPGTWLETCSMSRVVGSVKKKLILVFVRPPPDFDQRIKCLTDKKSVFALLNDFILDEISFKRWSAARERE</sequence>
<dbReference type="AlphaFoldDB" id="A0A9P8P4W4"/>
<dbReference type="InterPro" id="IPR006677">
    <property type="entry name" value="tRNA_intron_Endonuc_cat-like"/>
</dbReference>
<feature type="transmembrane region" description="Helical" evidence="7">
    <location>
        <begin position="12"/>
        <end position="38"/>
    </location>
</feature>
<keyword evidence="7" id="KW-1133">Transmembrane helix</keyword>
<evidence type="ECO:0000256" key="7">
    <source>
        <dbReference type="SAM" id="Phobius"/>
    </source>
</evidence>
<comment type="caution">
    <text evidence="9">The sequence shown here is derived from an EMBL/GenBank/DDBJ whole genome shotgun (WGS) entry which is preliminary data.</text>
</comment>
<dbReference type="NCBIfam" id="TIGR00324">
    <property type="entry name" value="endA"/>
    <property type="match status" value="1"/>
</dbReference>
<keyword evidence="2 4" id="KW-0819">tRNA processing</keyword>
<organism evidence="9 10">
    <name type="scientific">Ogataea polymorpha</name>
    <dbReference type="NCBI Taxonomy" id="460523"/>
    <lineage>
        <taxon>Eukaryota</taxon>
        <taxon>Fungi</taxon>
        <taxon>Dikarya</taxon>
        <taxon>Ascomycota</taxon>
        <taxon>Saccharomycotina</taxon>
        <taxon>Pichiomycetes</taxon>
        <taxon>Pichiales</taxon>
        <taxon>Pichiaceae</taxon>
        <taxon>Ogataea</taxon>
    </lineage>
</organism>
<protein>
    <recommendedName>
        <fullName evidence="4">tRNA-splicing endonuclease subunit Sen2</fullName>
        <ecNumber evidence="4">4.6.1.16</ecNumber>
    </recommendedName>
</protein>
<feature type="domain" description="tRNA intron endonuclease catalytic" evidence="8">
    <location>
        <begin position="204"/>
        <end position="277"/>
    </location>
</feature>
<proteinExistence type="inferred from homology"/>
<dbReference type="InterPro" id="IPR006676">
    <property type="entry name" value="tRNA_splic"/>
</dbReference>
<evidence type="ECO:0000256" key="1">
    <source>
        <dbReference type="ARBA" id="ARBA00008078"/>
    </source>
</evidence>
<dbReference type="Gene3D" id="3.40.1350.10">
    <property type="match status" value="1"/>
</dbReference>
<gene>
    <name evidence="9" type="ORF">OGATHE_004082</name>
</gene>
<dbReference type="PANTHER" id="PTHR21227:SF0">
    <property type="entry name" value="TRNA-SPLICING ENDONUCLEASE SUBUNIT SEN2"/>
    <property type="match status" value="1"/>
</dbReference>
<dbReference type="Pfam" id="PF01974">
    <property type="entry name" value="tRNA_int_endo"/>
    <property type="match status" value="1"/>
</dbReference>
<evidence type="ECO:0000256" key="2">
    <source>
        <dbReference type="ARBA" id="ARBA00022694"/>
    </source>
</evidence>
<accession>A0A9P8P4W4</accession>